<dbReference type="Pfam" id="PF10294">
    <property type="entry name" value="Methyltransf_16"/>
    <property type="match status" value="1"/>
</dbReference>
<evidence type="ECO:0000256" key="6">
    <source>
        <dbReference type="ARBA" id="ARBA00022679"/>
    </source>
</evidence>
<organism evidence="11">
    <name type="scientific">Scapholeberis mucronata</name>
    <dbReference type="NCBI Taxonomy" id="202097"/>
    <lineage>
        <taxon>Eukaryota</taxon>
        <taxon>Metazoa</taxon>
        <taxon>Ecdysozoa</taxon>
        <taxon>Arthropoda</taxon>
        <taxon>Crustacea</taxon>
        <taxon>Branchiopoda</taxon>
        <taxon>Diplostraca</taxon>
        <taxon>Cladocera</taxon>
        <taxon>Anomopoda</taxon>
        <taxon>Daphniidae</taxon>
        <taxon>Scapholeberis</taxon>
    </lineage>
</organism>
<proteinExistence type="evidence at transcript level"/>
<feature type="compositionally biased region" description="Low complexity" evidence="10">
    <location>
        <begin position="7"/>
        <end position="22"/>
    </location>
</feature>
<sequence length="377" mass="42714">MFKFNFPSESPDSYSPDEPSVPQSEDQKNLVNVGEGREIKIEDHYYEEIQHYRNSSFRTTAVQEYQLVNFRNVEESIVNFVETTKYGALKTAIKENSDVISGVYEGGLKVWECTLDLMEYLEKNHVEFTGLNVLDLGCGTGLLGILALNKGASSVHFQDYNPEVLELVTIPNVVMNTKSECKDRIRFISGDWGSLSNLLGKYDIILTSETIYNPENYLKLLRLFESTVKNINSVIFIAAKHHYFGVGGDLNQFESLLTKDGKWQTSVCYSSEEGVKRKVLKGYLGCAMGKARQAAKTEMEKLKLKDMSCLELLKEAAKIIYVVHDEVKDKHFELELSWVGAVTQGRHQKVPQEVFTEVERYAKSALEEDSDSGNDDM</sequence>
<dbReference type="GO" id="GO:0032259">
    <property type="term" value="P:methylation"/>
    <property type="evidence" value="ECO:0007669"/>
    <property type="project" value="UniProtKB-KW"/>
</dbReference>
<dbReference type="InterPro" id="IPR019410">
    <property type="entry name" value="Methyltransf_16"/>
</dbReference>
<dbReference type="InterPro" id="IPR001353">
    <property type="entry name" value="Proteasome_sua/b"/>
</dbReference>
<evidence type="ECO:0000256" key="10">
    <source>
        <dbReference type="SAM" id="MobiDB-lite"/>
    </source>
</evidence>
<evidence type="ECO:0000256" key="2">
    <source>
        <dbReference type="ARBA" id="ARBA00004496"/>
    </source>
</evidence>
<keyword evidence="8" id="KW-0539">Nucleus</keyword>
<dbReference type="PANTHER" id="PTHR14614">
    <property type="entry name" value="HEPATOCELLULAR CARCINOMA-ASSOCIATED ANTIGEN"/>
    <property type="match status" value="1"/>
</dbReference>
<dbReference type="EC" id="2.1.1.85" evidence="3"/>
<dbReference type="InterPro" id="IPR029055">
    <property type="entry name" value="Ntn_hydrolases_N"/>
</dbReference>
<dbReference type="CDD" id="cd02440">
    <property type="entry name" value="AdoMet_MTases"/>
    <property type="match status" value="1"/>
</dbReference>
<evidence type="ECO:0000256" key="1">
    <source>
        <dbReference type="ARBA" id="ARBA00004123"/>
    </source>
</evidence>
<comment type="subcellular location">
    <subcellularLocation>
        <location evidence="2">Cytoplasm</location>
    </subcellularLocation>
    <subcellularLocation>
        <location evidence="1">Nucleus</location>
    </subcellularLocation>
</comment>
<name>A0A4Y7NKR8_9CRUS</name>
<reference evidence="11" key="1">
    <citation type="submission" date="2018-08" db="EMBL/GenBank/DDBJ databases">
        <authorList>
            <person name="Cornetti L."/>
        </authorList>
    </citation>
    <scope>NUCLEOTIDE SEQUENCE</scope>
    <source>
        <strain evidence="11">BE-ASS</strain>
    </source>
</reference>
<dbReference type="SUPFAM" id="SSF53335">
    <property type="entry name" value="S-adenosyl-L-methionine-dependent methyltransferases"/>
    <property type="match status" value="1"/>
</dbReference>
<dbReference type="GO" id="GO:0051603">
    <property type="term" value="P:proteolysis involved in protein catabolic process"/>
    <property type="evidence" value="ECO:0007669"/>
    <property type="project" value="InterPro"/>
</dbReference>
<dbReference type="InterPro" id="IPR029063">
    <property type="entry name" value="SAM-dependent_MTases_sf"/>
</dbReference>
<dbReference type="AlphaFoldDB" id="A0A4Y7NKR8"/>
<dbReference type="Gene3D" id="3.40.50.150">
    <property type="entry name" value="Vaccinia Virus protein VP39"/>
    <property type="match status" value="1"/>
</dbReference>
<evidence type="ECO:0000256" key="7">
    <source>
        <dbReference type="ARBA" id="ARBA00022691"/>
    </source>
</evidence>
<evidence type="ECO:0000256" key="9">
    <source>
        <dbReference type="ARBA" id="ARBA00038126"/>
    </source>
</evidence>
<gene>
    <name evidence="11" type="primary">EOG090X0C09</name>
</gene>
<evidence type="ECO:0000256" key="3">
    <source>
        <dbReference type="ARBA" id="ARBA00012533"/>
    </source>
</evidence>
<dbReference type="Gene3D" id="3.60.20.10">
    <property type="entry name" value="Glutamine Phosphoribosylpyrophosphate, subunit 1, domain 1"/>
    <property type="match status" value="1"/>
</dbReference>
<evidence type="ECO:0000256" key="4">
    <source>
        <dbReference type="ARBA" id="ARBA00022490"/>
    </source>
</evidence>
<keyword evidence="6" id="KW-0808">Transferase</keyword>
<keyword evidence="5" id="KW-0489">Methyltransferase</keyword>
<dbReference type="SUPFAM" id="SSF56235">
    <property type="entry name" value="N-terminal nucleophile aminohydrolases (Ntn hydrolases)"/>
    <property type="match status" value="1"/>
</dbReference>
<dbReference type="GO" id="GO:0018064">
    <property type="term" value="F:protein-L-histidine N-tele-methyltransferase activity"/>
    <property type="evidence" value="ECO:0007669"/>
    <property type="project" value="UniProtKB-EC"/>
</dbReference>
<feature type="region of interest" description="Disordered" evidence="10">
    <location>
        <begin position="1"/>
        <end position="28"/>
    </location>
</feature>
<dbReference type="GO" id="GO:0005839">
    <property type="term" value="C:proteasome core complex"/>
    <property type="evidence" value="ECO:0007669"/>
    <property type="project" value="InterPro"/>
</dbReference>
<protein>
    <recommendedName>
        <fullName evidence="3">protein-histidine N-methyltransferase</fullName>
        <ecNumber evidence="3">2.1.1.85</ecNumber>
    </recommendedName>
</protein>
<evidence type="ECO:0000256" key="8">
    <source>
        <dbReference type="ARBA" id="ARBA00023242"/>
    </source>
</evidence>
<keyword evidence="4" id="KW-0963">Cytoplasm</keyword>
<dbReference type="PANTHER" id="PTHR14614:SF39">
    <property type="entry name" value="HISTIDINE PROTEIN METHYLTRANSFERASE 1 HOMOLOG"/>
    <property type="match status" value="1"/>
</dbReference>
<keyword evidence="7" id="KW-0949">S-adenosyl-L-methionine</keyword>
<dbReference type="GO" id="GO:0005737">
    <property type="term" value="C:cytoplasm"/>
    <property type="evidence" value="ECO:0007669"/>
    <property type="project" value="UniProtKB-SubCell"/>
</dbReference>
<dbReference type="Pfam" id="PF00227">
    <property type="entry name" value="Proteasome"/>
    <property type="match status" value="1"/>
</dbReference>
<dbReference type="GO" id="GO:0005634">
    <property type="term" value="C:nucleus"/>
    <property type="evidence" value="ECO:0007669"/>
    <property type="project" value="UniProtKB-SubCell"/>
</dbReference>
<comment type="similarity">
    <text evidence="9">Belongs to the methyltransferase superfamily. METTL18 family.</text>
</comment>
<accession>A0A4Y7NKR8</accession>
<evidence type="ECO:0000313" key="11">
    <source>
        <dbReference type="EMBL" id="SVE93841.1"/>
    </source>
</evidence>
<dbReference type="EMBL" id="LR024222">
    <property type="protein sequence ID" value="SVE93841.1"/>
    <property type="molecule type" value="mRNA"/>
</dbReference>
<evidence type="ECO:0000256" key="5">
    <source>
        <dbReference type="ARBA" id="ARBA00022603"/>
    </source>
</evidence>